<feature type="domain" description="PPM-type phosphatase" evidence="1">
    <location>
        <begin position="6"/>
        <end position="250"/>
    </location>
</feature>
<organism evidence="2 3">
    <name type="scientific">Skermanella stibiiresistens SB22</name>
    <dbReference type="NCBI Taxonomy" id="1385369"/>
    <lineage>
        <taxon>Bacteria</taxon>
        <taxon>Pseudomonadati</taxon>
        <taxon>Pseudomonadota</taxon>
        <taxon>Alphaproteobacteria</taxon>
        <taxon>Rhodospirillales</taxon>
        <taxon>Azospirillaceae</taxon>
        <taxon>Skermanella</taxon>
    </lineage>
</organism>
<dbReference type="EMBL" id="AVFL01000035">
    <property type="protein sequence ID" value="EWY36807.1"/>
    <property type="molecule type" value="Genomic_DNA"/>
</dbReference>
<dbReference type="Proteomes" id="UP000019486">
    <property type="component" value="Unassembled WGS sequence"/>
</dbReference>
<dbReference type="STRING" id="1385369.N825_23345"/>
<evidence type="ECO:0000313" key="2">
    <source>
        <dbReference type="EMBL" id="EWY36807.1"/>
    </source>
</evidence>
<dbReference type="InterPro" id="IPR001932">
    <property type="entry name" value="PPM-type_phosphatase-like_dom"/>
</dbReference>
<gene>
    <name evidence="2" type="ORF">N825_23345</name>
</gene>
<dbReference type="CDD" id="cd00143">
    <property type="entry name" value="PP2Cc"/>
    <property type="match status" value="1"/>
</dbReference>
<reference evidence="2 3" key="1">
    <citation type="submission" date="2013-08" db="EMBL/GenBank/DDBJ databases">
        <title>The genome sequence of Skermanella stibiiresistens.</title>
        <authorList>
            <person name="Zhu W."/>
            <person name="Wang G."/>
        </authorList>
    </citation>
    <scope>NUCLEOTIDE SEQUENCE [LARGE SCALE GENOMIC DNA]</scope>
    <source>
        <strain evidence="2 3">SB22</strain>
    </source>
</reference>
<dbReference type="InterPro" id="IPR036457">
    <property type="entry name" value="PPM-type-like_dom_sf"/>
</dbReference>
<keyword evidence="3" id="KW-1185">Reference proteome</keyword>
<evidence type="ECO:0000259" key="1">
    <source>
        <dbReference type="PROSITE" id="PS51746"/>
    </source>
</evidence>
<dbReference type="GO" id="GO:0004722">
    <property type="term" value="F:protein serine/threonine phosphatase activity"/>
    <property type="evidence" value="ECO:0007669"/>
    <property type="project" value="InterPro"/>
</dbReference>
<dbReference type="AlphaFoldDB" id="W9GWI2"/>
<name>W9GWI2_9PROT</name>
<dbReference type="SMART" id="SM00331">
    <property type="entry name" value="PP2C_SIG"/>
    <property type="match status" value="1"/>
</dbReference>
<proteinExistence type="predicted"/>
<sequence length="251" mass="27365">MVEPTSVQFAGLTDVGRVRSQNEDSFQIDSELGLVLVADGMGGHVGGDIASRTAIEAVNDFILEYEPMPDEAELAGTEGSMEIVRTAVHRANQRIAALNHERGLPENRGMGTTIVGFWLPSDLSHAIVFHVGDSRLYRLRNGHLDQITHDHSLYQAWVDGGHRGEPPNRNIIMRALGVMEDVEADVAVEEPRAGDLYLLCSDGLNGMVPDDTIIDILIEQAPLDEACRKLVEAANAFGGRDNVTVALIRFD</sequence>
<dbReference type="InterPro" id="IPR015655">
    <property type="entry name" value="PP2C"/>
</dbReference>
<comment type="caution">
    <text evidence="2">The sequence shown here is derived from an EMBL/GenBank/DDBJ whole genome shotgun (WGS) entry which is preliminary data.</text>
</comment>
<dbReference type="PROSITE" id="PS51746">
    <property type="entry name" value="PPM_2"/>
    <property type="match status" value="1"/>
</dbReference>
<dbReference type="SMART" id="SM00332">
    <property type="entry name" value="PP2Cc"/>
    <property type="match status" value="1"/>
</dbReference>
<dbReference type="Pfam" id="PF13672">
    <property type="entry name" value="PP2C_2"/>
    <property type="match status" value="1"/>
</dbReference>
<accession>W9GWI2</accession>
<dbReference type="PANTHER" id="PTHR47992">
    <property type="entry name" value="PROTEIN PHOSPHATASE"/>
    <property type="match status" value="1"/>
</dbReference>
<evidence type="ECO:0000313" key="3">
    <source>
        <dbReference type="Proteomes" id="UP000019486"/>
    </source>
</evidence>
<protein>
    <submittedName>
        <fullName evidence="2">Protein phosphatase</fullName>
    </submittedName>
</protein>
<dbReference type="Gene3D" id="3.60.40.10">
    <property type="entry name" value="PPM-type phosphatase domain"/>
    <property type="match status" value="1"/>
</dbReference>
<dbReference type="SUPFAM" id="SSF81606">
    <property type="entry name" value="PP2C-like"/>
    <property type="match status" value="1"/>
</dbReference>